<evidence type="ECO:0000313" key="5">
    <source>
        <dbReference type="Proteomes" id="UP000546701"/>
    </source>
</evidence>
<dbReference type="InterPro" id="IPR029063">
    <property type="entry name" value="SAM-dependent_MTases_sf"/>
</dbReference>
<reference evidence="4 5" key="1">
    <citation type="submission" date="2020-08" db="EMBL/GenBank/DDBJ databases">
        <title>Genomic Encyclopedia of Type Strains, Phase IV (KMG-IV): sequencing the most valuable type-strain genomes for metagenomic binning, comparative biology and taxonomic classification.</title>
        <authorList>
            <person name="Goeker M."/>
        </authorList>
    </citation>
    <scope>NUCLEOTIDE SEQUENCE [LARGE SCALE GENOMIC DNA]</scope>
    <source>
        <strain evidence="4 5">DSM 103336</strain>
    </source>
</reference>
<evidence type="ECO:0000256" key="1">
    <source>
        <dbReference type="ARBA" id="ARBA00005369"/>
    </source>
</evidence>
<name>A0A7W9BTC8_9SPHN</name>
<dbReference type="GO" id="GO:0004719">
    <property type="term" value="F:protein-L-isoaspartate (D-aspartate) O-methyltransferase activity"/>
    <property type="evidence" value="ECO:0007669"/>
    <property type="project" value="InterPro"/>
</dbReference>
<keyword evidence="4" id="KW-0489">Methyltransferase</keyword>
<keyword evidence="4" id="KW-0808">Transferase</keyword>
<gene>
    <name evidence="4" type="ORF">FHS99_002064</name>
</gene>
<evidence type="ECO:0000313" key="4">
    <source>
        <dbReference type="EMBL" id="MBB5729579.1"/>
    </source>
</evidence>
<dbReference type="GO" id="GO:0005737">
    <property type="term" value="C:cytoplasm"/>
    <property type="evidence" value="ECO:0007669"/>
    <property type="project" value="TreeGrafter"/>
</dbReference>
<sequence>MTHPDYDQMRRAMVDSQLRTNTVSEPRLLAVLSEVPRERFVAADAMAAAYTDRPVPLANGRWLNAPLATARLIADARPVATDRVLIIGSATGYAAAVIAPLVASVVALEEDVALVPVQTAGVSYVSGPLNAGWAASAPYDLILIDGAVDAVPAAISEQLVDGGRLATGLVERGVTRLAIGRRAGNGFGLVTVADAEAVVLPGFAAPPVFTF</sequence>
<comment type="caution">
    <text evidence="4">The sequence shown here is derived from an EMBL/GenBank/DDBJ whole genome shotgun (WGS) entry which is preliminary data.</text>
</comment>
<dbReference type="EMBL" id="JACIJR010000004">
    <property type="protein sequence ID" value="MBB5729579.1"/>
    <property type="molecule type" value="Genomic_DNA"/>
</dbReference>
<dbReference type="Pfam" id="PF01135">
    <property type="entry name" value="PCMT"/>
    <property type="match status" value="1"/>
</dbReference>
<accession>A0A7W9BTC8</accession>
<dbReference type="AlphaFoldDB" id="A0A7W9BTC8"/>
<keyword evidence="5" id="KW-1185">Reference proteome</keyword>
<dbReference type="InterPro" id="IPR000682">
    <property type="entry name" value="PCMT"/>
</dbReference>
<dbReference type="Proteomes" id="UP000546701">
    <property type="component" value="Unassembled WGS sequence"/>
</dbReference>
<organism evidence="4 5">
    <name type="scientific">Sphingomonas prati</name>
    <dbReference type="NCBI Taxonomy" id="1843237"/>
    <lineage>
        <taxon>Bacteria</taxon>
        <taxon>Pseudomonadati</taxon>
        <taxon>Pseudomonadota</taxon>
        <taxon>Alphaproteobacteria</taxon>
        <taxon>Sphingomonadales</taxon>
        <taxon>Sphingomonadaceae</taxon>
        <taxon>Sphingomonas</taxon>
    </lineage>
</organism>
<dbReference type="RefSeq" id="WP_157175706.1">
    <property type="nucleotide sequence ID" value="NZ_BMJP01000001.1"/>
</dbReference>
<dbReference type="Gene3D" id="3.40.50.150">
    <property type="entry name" value="Vaccinia Virus protein VP39"/>
    <property type="match status" value="1"/>
</dbReference>
<evidence type="ECO:0000256" key="3">
    <source>
        <dbReference type="ARBA" id="ARBA00030757"/>
    </source>
</evidence>
<comment type="similarity">
    <text evidence="1">Belongs to the methyltransferase superfamily. L-isoaspartyl/D-aspartyl protein methyltransferase family.</text>
</comment>
<dbReference type="PANTHER" id="PTHR11579">
    <property type="entry name" value="PROTEIN-L-ISOASPARTATE O-METHYLTRANSFERASE"/>
    <property type="match status" value="1"/>
</dbReference>
<evidence type="ECO:0000256" key="2">
    <source>
        <dbReference type="ARBA" id="ARBA00013346"/>
    </source>
</evidence>
<dbReference type="GO" id="GO:0032259">
    <property type="term" value="P:methylation"/>
    <property type="evidence" value="ECO:0007669"/>
    <property type="project" value="UniProtKB-KW"/>
</dbReference>
<dbReference type="PANTHER" id="PTHR11579:SF18">
    <property type="entry name" value="PROTEIN-L-ISOASPARTATE O-METHYLTRANSFERASE"/>
    <property type="match status" value="1"/>
</dbReference>
<protein>
    <recommendedName>
        <fullName evidence="2">Protein-L-isoaspartate O-methyltransferase</fullName>
    </recommendedName>
    <alternativeName>
        <fullName evidence="3">Protein L-isoaspartyl methyltransferase</fullName>
    </alternativeName>
</protein>
<dbReference type="SUPFAM" id="SSF53335">
    <property type="entry name" value="S-adenosyl-L-methionine-dependent methyltransferases"/>
    <property type="match status" value="1"/>
</dbReference>
<dbReference type="OrthoDB" id="9798496at2"/>
<proteinExistence type="inferred from homology"/>